<gene>
    <name evidence="1" type="ORF">UMAG_10635</name>
</gene>
<dbReference type="KEGG" id="uma:UMAG_10635"/>
<dbReference type="VEuPathDB" id="FungiDB:UMAG_10635"/>
<protein>
    <submittedName>
        <fullName evidence="1">Uncharacterized protein</fullName>
    </submittedName>
</protein>
<dbReference type="Proteomes" id="UP000000561">
    <property type="component" value="Chromosome 7"/>
</dbReference>
<reference evidence="1 2" key="1">
    <citation type="journal article" date="2006" name="Nature">
        <title>Insights from the genome of the biotrophic fungal plant pathogen Ustilago maydis.</title>
        <authorList>
            <person name="Kamper J."/>
            <person name="Kahmann R."/>
            <person name="Bolker M."/>
            <person name="Ma L.J."/>
            <person name="Brefort T."/>
            <person name="Saville B.J."/>
            <person name="Banuett F."/>
            <person name="Kronstad J.W."/>
            <person name="Gold S.E."/>
            <person name="Muller O."/>
            <person name="Perlin M.H."/>
            <person name="Wosten H.A."/>
            <person name="de Vries R."/>
            <person name="Ruiz-Herrera J."/>
            <person name="Reynaga-Pena C.G."/>
            <person name="Snetselaar K."/>
            <person name="McCann M."/>
            <person name="Perez-Martin J."/>
            <person name="Feldbrugge M."/>
            <person name="Basse C.W."/>
            <person name="Steinberg G."/>
            <person name="Ibeas J.I."/>
            <person name="Holloman W."/>
            <person name="Guzman P."/>
            <person name="Farman M."/>
            <person name="Stajich J.E."/>
            <person name="Sentandreu R."/>
            <person name="Gonzalez-Prieto J.M."/>
            <person name="Kennell J.C."/>
            <person name="Molina L."/>
            <person name="Schirawski J."/>
            <person name="Mendoza-Mendoza A."/>
            <person name="Greilinger D."/>
            <person name="Munch K."/>
            <person name="Rossel N."/>
            <person name="Scherer M."/>
            <person name="Vranes M."/>
            <person name="Ladendorf O."/>
            <person name="Vincon V."/>
            <person name="Fuchs U."/>
            <person name="Sandrock B."/>
            <person name="Meng S."/>
            <person name="Ho E.C."/>
            <person name="Cahill M.J."/>
            <person name="Boyce K.J."/>
            <person name="Klose J."/>
            <person name="Klosterman S.J."/>
            <person name="Deelstra H.J."/>
            <person name="Ortiz-Castellanos L."/>
            <person name="Li W."/>
            <person name="Sanchez-Alonso P."/>
            <person name="Schreier P.H."/>
            <person name="Hauser-Hahn I."/>
            <person name="Vaupel M."/>
            <person name="Koopmann E."/>
            <person name="Friedrich G."/>
            <person name="Voss H."/>
            <person name="Schluter T."/>
            <person name="Margolis J."/>
            <person name="Platt D."/>
            <person name="Swimmer C."/>
            <person name="Gnirke A."/>
            <person name="Chen F."/>
            <person name="Vysotskaia V."/>
            <person name="Mannhaupt G."/>
            <person name="Guldener U."/>
            <person name="Munsterkotter M."/>
            <person name="Haase D."/>
            <person name="Oesterheld M."/>
            <person name="Mewes H.W."/>
            <person name="Mauceli E.W."/>
            <person name="DeCaprio D."/>
            <person name="Wade C.M."/>
            <person name="Butler J."/>
            <person name="Young S."/>
            <person name="Jaffe D.B."/>
            <person name="Calvo S."/>
            <person name="Nusbaum C."/>
            <person name="Galagan J."/>
            <person name="Birren B.W."/>
        </authorList>
    </citation>
    <scope>NUCLEOTIDE SEQUENCE [LARGE SCALE GENOMIC DNA]</scope>
    <source>
        <strain evidence="2">DSM 14603 / FGSC 9021 / UM521</strain>
    </source>
</reference>
<dbReference type="InParanoid" id="A0A0D1C695"/>
<name>A0A0D1C695_MYCMD</name>
<dbReference type="GeneID" id="23566636"/>
<evidence type="ECO:0000313" key="2">
    <source>
        <dbReference type="Proteomes" id="UP000000561"/>
    </source>
</evidence>
<sequence>MAFTIHELRSSILDPRSTIHGSRFAIAFQKARTCDLDFNHECTALRYKEASGCGRATLSCRKRGSRLRTLRKWVEPVAEDGLRYPISRYAQIPHWCMASFAATIEGTSTTRDCSYRWFIAQQLPRCSASARRAAGLVFDRNTGRAKIARSITRQSCSTQEW</sequence>
<organism evidence="1 2">
    <name type="scientific">Mycosarcoma maydis</name>
    <name type="common">Corn smut fungus</name>
    <name type="synonym">Ustilago maydis</name>
    <dbReference type="NCBI Taxonomy" id="5270"/>
    <lineage>
        <taxon>Eukaryota</taxon>
        <taxon>Fungi</taxon>
        <taxon>Dikarya</taxon>
        <taxon>Basidiomycota</taxon>
        <taxon>Ustilaginomycotina</taxon>
        <taxon>Ustilaginomycetes</taxon>
        <taxon>Ustilaginales</taxon>
        <taxon>Ustilaginaceae</taxon>
        <taxon>Mycosarcoma</taxon>
    </lineage>
</organism>
<dbReference type="AlphaFoldDB" id="A0A0D1C695"/>
<evidence type="ECO:0000313" key="1">
    <source>
        <dbReference type="EMBL" id="KIS69147.1"/>
    </source>
</evidence>
<keyword evidence="2" id="KW-1185">Reference proteome</keyword>
<dbReference type="EMBL" id="CM003146">
    <property type="protein sequence ID" value="KIS69147.1"/>
    <property type="molecule type" value="Genomic_DNA"/>
</dbReference>
<accession>A0A0D1C695</accession>
<dbReference type="RefSeq" id="XP_011389529.1">
    <property type="nucleotide sequence ID" value="XM_011391227.1"/>
</dbReference>
<proteinExistence type="predicted"/>